<feature type="compositionally biased region" description="Basic and acidic residues" evidence="1">
    <location>
        <begin position="7"/>
        <end position="19"/>
    </location>
</feature>
<dbReference type="AlphaFoldDB" id="A0A0G1UGZ9"/>
<proteinExistence type="predicted"/>
<protein>
    <submittedName>
        <fullName evidence="3">Glycerophosphodiester phosphodiesterase</fullName>
    </submittedName>
</protein>
<accession>A0A0G1UGZ9</accession>
<comment type="caution">
    <text evidence="3">The sequence shown here is derived from an EMBL/GenBank/DDBJ whole genome shotgun (WGS) entry which is preliminary data.</text>
</comment>
<dbReference type="EMBL" id="LCNM01000001">
    <property type="protein sequence ID" value="KKU56980.1"/>
    <property type="molecule type" value="Genomic_DNA"/>
</dbReference>
<evidence type="ECO:0000256" key="1">
    <source>
        <dbReference type="SAM" id="MobiDB-lite"/>
    </source>
</evidence>
<evidence type="ECO:0000313" key="3">
    <source>
        <dbReference type="EMBL" id="KKU56980.1"/>
    </source>
</evidence>
<organism evidence="3 4">
    <name type="scientific">Candidatus Amesbacteria bacterium GW2011_GWA2_47_11</name>
    <dbReference type="NCBI Taxonomy" id="1618357"/>
    <lineage>
        <taxon>Bacteria</taxon>
        <taxon>Candidatus Amesiibacteriota</taxon>
    </lineage>
</organism>
<dbReference type="PANTHER" id="PTHR46211">
    <property type="entry name" value="GLYCEROPHOSPHORYL DIESTER PHOSPHODIESTERASE"/>
    <property type="match status" value="1"/>
</dbReference>
<feature type="region of interest" description="Disordered" evidence="1">
    <location>
        <begin position="1"/>
        <end position="22"/>
    </location>
</feature>
<evidence type="ECO:0000313" key="4">
    <source>
        <dbReference type="Proteomes" id="UP000034607"/>
    </source>
</evidence>
<dbReference type="Pfam" id="PF03009">
    <property type="entry name" value="GDPD"/>
    <property type="match status" value="1"/>
</dbReference>
<dbReference type="GO" id="GO:0008081">
    <property type="term" value="F:phosphoric diester hydrolase activity"/>
    <property type="evidence" value="ECO:0007669"/>
    <property type="project" value="InterPro"/>
</dbReference>
<sequence length="435" mass="48764">MLDQLDLQEKDQTSTHKENPQGIAPILKGLARIAITRTRTYNPEEVGGLARTERFRRNIEKVQIIAHKAGGGEMPEGTLVAMEKALKNGADWLDVDLRMSEDNILVISHSPTAEDVDESSKVKGDISELNLAEIKKLDAGHNFTNNEHDFPYRGQGITVPTLDEALTAFPQSRFTIHLLGQKEDIEEELVKVIEKYNAFDRVFVAGFSEGPLIKVKELSGGRIKRGAGAKETIGFMDAVKRGEMPSSVDFDFFVPGGEEAQSAGKMYEKLGAKLMDIARQKKLPDIDFIVTCKSLGIPIYIWTVNDKEEMMLWIALGVDGIYTDYPSQLNEIKMQYPEKPFDFIENFGEYLVDGLADWVITYAAANNLGWENRMPTADEIVAEVKNMEFNSTKRADGVIRIERQLQDIADKVLQENAPELDPRLEEVLILATNKL</sequence>
<dbReference type="GO" id="GO:0006629">
    <property type="term" value="P:lipid metabolic process"/>
    <property type="evidence" value="ECO:0007669"/>
    <property type="project" value="InterPro"/>
</dbReference>
<dbReference type="InterPro" id="IPR017946">
    <property type="entry name" value="PLC-like_Pdiesterase_TIM-brl"/>
</dbReference>
<dbReference type="SUPFAM" id="SSF51695">
    <property type="entry name" value="PLC-like phosphodiesterases"/>
    <property type="match status" value="1"/>
</dbReference>
<dbReference type="PROSITE" id="PS51704">
    <property type="entry name" value="GP_PDE"/>
    <property type="match status" value="1"/>
</dbReference>
<evidence type="ECO:0000259" key="2">
    <source>
        <dbReference type="PROSITE" id="PS51704"/>
    </source>
</evidence>
<gene>
    <name evidence="3" type="ORF">UX78_C0001G0033</name>
</gene>
<dbReference type="InterPro" id="IPR030395">
    <property type="entry name" value="GP_PDE_dom"/>
</dbReference>
<dbReference type="Proteomes" id="UP000034607">
    <property type="component" value="Unassembled WGS sequence"/>
</dbReference>
<feature type="domain" description="GP-PDE" evidence="2">
    <location>
        <begin position="62"/>
        <end position="333"/>
    </location>
</feature>
<name>A0A0G1UGZ9_9BACT</name>
<dbReference type="Gene3D" id="3.20.20.190">
    <property type="entry name" value="Phosphatidylinositol (PI) phosphodiesterase"/>
    <property type="match status" value="1"/>
</dbReference>
<reference evidence="3 4" key="1">
    <citation type="journal article" date="2015" name="Nature">
        <title>rRNA introns, odd ribosomes, and small enigmatic genomes across a large radiation of phyla.</title>
        <authorList>
            <person name="Brown C.T."/>
            <person name="Hug L.A."/>
            <person name="Thomas B.C."/>
            <person name="Sharon I."/>
            <person name="Castelle C.J."/>
            <person name="Singh A."/>
            <person name="Wilkins M.J."/>
            <person name="Williams K.H."/>
            <person name="Banfield J.F."/>
        </authorList>
    </citation>
    <scope>NUCLEOTIDE SEQUENCE [LARGE SCALE GENOMIC DNA]</scope>
</reference>
<dbReference type="PANTHER" id="PTHR46211:SF14">
    <property type="entry name" value="GLYCEROPHOSPHODIESTER PHOSPHODIESTERASE"/>
    <property type="match status" value="1"/>
</dbReference>